<dbReference type="Gene3D" id="3.40.720.10">
    <property type="entry name" value="Alkaline Phosphatase, subunit A"/>
    <property type="match status" value="1"/>
</dbReference>
<dbReference type="EMBL" id="JACHHT010000001">
    <property type="protein sequence ID" value="MBB6519826.1"/>
    <property type="molecule type" value="Genomic_DNA"/>
</dbReference>
<dbReference type="RefSeq" id="WP_166853051.1">
    <property type="nucleotide sequence ID" value="NZ_JAAONY010000001.1"/>
</dbReference>
<dbReference type="Proteomes" id="UP000528457">
    <property type="component" value="Unassembled WGS sequence"/>
</dbReference>
<reference evidence="4 5" key="1">
    <citation type="submission" date="2020-08" db="EMBL/GenBank/DDBJ databases">
        <title>Genomic Encyclopedia of Type Strains, Phase IV (KMG-IV): sequencing the most valuable type-strain genomes for metagenomic binning, comparative biology and taxonomic classification.</title>
        <authorList>
            <person name="Goeker M."/>
        </authorList>
    </citation>
    <scope>NUCLEOTIDE SEQUENCE [LARGE SCALE GENOMIC DNA]</scope>
    <source>
        <strain evidence="4 5">DSM 22368</strain>
    </source>
</reference>
<dbReference type="AlphaFoldDB" id="A0A7X0MTS0"/>
<dbReference type="PANTHER" id="PTHR42693:SF53">
    <property type="entry name" value="ENDO-4-O-SULFATASE"/>
    <property type="match status" value="1"/>
</dbReference>
<evidence type="ECO:0000256" key="2">
    <source>
        <dbReference type="ARBA" id="ARBA00022801"/>
    </source>
</evidence>
<evidence type="ECO:0000313" key="5">
    <source>
        <dbReference type="Proteomes" id="UP000528457"/>
    </source>
</evidence>
<dbReference type="Gene3D" id="3.30.1120.10">
    <property type="match status" value="1"/>
</dbReference>
<name>A0A7X0MTS0_9GAMM</name>
<accession>A0A7X0MTS0</accession>
<comment type="caution">
    <text evidence="4">The sequence shown here is derived from an EMBL/GenBank/DDBJ whole genome shotgun (WGS) entry which is preliminary data.</text>
</comment>
<proteinExistence type="inferred from homology"/>
<dbReference type="InterPro" id="IPR050738">
    <property type="entry name" value="Sulfatase"/>
</dbReference>
<evidence type="ECO:0000313" key="4">
    <source>
        <dbReference type="EMBL" id="MBB6519826.1"/>
    </source>
</evidence>
<dbReference type="GO" id="GO:0004065">
    <property type="term" value="F:arylsulfatase activity"/>
    <property type="evidence" value="ECO:0007669"/>
    <property type="project" value="TreeGrafter"/>
</dbReference>
<keyword evidence="5" id="KW-1185">Reference proteome</keyword>
<protein>
    <submittedName>
        <fullName evidence="4">Arylsulfatase A-like enzyme</fullName>
    </submittedName>
</protein>
<evidence type="ECO:0000256" key="1">
    <source>
        <dbReference type="ARBA" id="ARBA00008779"/>
    </source>
</evidence>
<dbReference type="InterPro" id="IPR017850">
    <property type="entry name" value="Alkaline_phosphatase_core_sf"/>
</dbReference>
<sequence length="401" mass="44778">MTQVAFAKQHAQAPNIVLIVADYMGYSDIGPYGASDIETPSLDSLAEQGVLFSDHYSSAPKCIPARASLMSGLYPAKALDRGRGLPAEKNILLKSLKAKNYRTALIGKWHLGMSPGYNPNDHGFDYFLGFNSWTLGHHDHKTPRGEPGLYRNGELVSESGYLTDVLTREAVSFIRQSSSSPFFLYLSYSSALPPYQVPDLPKEKWHSGWDAVKARRSDYVAMVENMDDGIAQVLKVLAAEDKAQDTLVIFTYDHGGRHLVNSGPLFHGFDTLWEGGIRVPLIMRWPGKFKAGHTISAPSLIMDITATALDASGNAEKIPGIDGKSFLDVEQARPDRAFFWKNKSMRAVRKGKWKYLVDGYTQMLFDLEQDVGERENVFYRHPEVVVELQGLLKKWEENVSD</sequence>
<organism evidence="4 5">
    <name type="scientific">Pseudoteredinibacter isoporae</name>
    <dbReference type="NCBI Taxonomy" id="570281"/>
    <lineage>
        <taxon>Bacteria</taxon>
        <taxon>Pseudomonadati</taxon>
        <taxon>Pseudomonadota</taxon>
        <taxon>Gammaproteobacteria</taxon>
        <taxon>Cellvibrionales</taxon>
        <taxon>Cellvibrionaceae</taxon>
        <taxon>Pseudoteredinibacter</taxon>
    </lineage>
</organism>
<keyword evidence="2" id="KW-0378">Hydrolase</keyword>
<dbReference type="PANTHER" id="PTHR42693">
    <property type="entry name" value="ARYLSULFATASE FAMILY MEMBER"/>
    <property type="match status" value="1"/>
</dbReference>
<dbReference type="InterPro" id="IPR000917">
    <property type="entry name" value="Sulfatase_N"/>
</dbReference>
<dbReference type="SUPFAM" id="SSF53649">
    <property type="entry name" value="Alkaline phosphatase-like"/>
    <property type="match status" value="1"/>
</dbReference>
<gene>
    <name evidence="4" type="ORF">HNR48_000104</name>
</gene>
<feature type="domain" description="Sulfatase N-terminal" evidence="3">
    <location>
        <begin position="14"/>
        <end position="313"/>
    </location>
</feature>
<evidence type="ECO:0000259" key="3">
    <source>
        <dbReference type="Pfam" id="PF00884"/>
    </source>
</evidence>
<comment type="similarity">
    <text evidence="1">Belongs to the sulfatase family.</text>
</comment>
<dbReference type="Pfam" id="PF00884">
    <property type="entry name" value="Sulfatase"/>
    <property type="match status" value="1"/>
</dbReference>
<dbReference type="InParanoid" id="A0A7X0MTS0"/>